<feature type="domain" description="OBG-type G" evidence="4">
    <location>
        <begin position="301"/>
        <end position="573"/>
    </location>
</feature>
<feature type="compositionally biased region" description="Gly residues" evidence="3">
    <location>
        <begin position="86"/>
        <end position="95"/>
    </location>
</feature>
<dbReference type="Proteomes" id="UP000053558">
    <property type="component" value="Unassembled WGS sequence"/>
</dbReference>
<accession>A0A5M3MKF0</accession>
<dbReference type="GeneID" id="19203375"/>
<comment type="caution">
    <text evidence="6">The sequence shown here is derived from an EMBL/GenBank/DDBJ whole genome shotgun (WGS) entry which is preliminary data.</text>
</comment>
<sequence>MLLNPCRHAFAGPSQRLFSSTCIRLKETGDKDTLLEEARRKRRTEWKRQQKGQSFLDHSIIHVRGGTGGNGCVAFHREKFLPNGPPSGGSGGRGGDVYIMPTPHLTSLSSVPKRVRGASGGHGQGTWQNGRNGTPTIVKVPLGTIVRELTPGDPRRAKDEYEAVEDALAGITDEAERRGRLRDMRWVHYPEHRDDNLGRDVFKQAEAAVRREERERRFARRQRMLFPVSLDLDRVEETVVPDDAPLGLSRPEYLGHRVAAGGMGGLGNPHFVSGLNRSPKFATRGYEGERVTLALELKILADIGLVGVPNAGKSTLLRALTGGRAKTEVASYAFTTLNPVVGVIRVGDDGSFEGELQGVKVFDETVVEEQREQEAREAIYADPAPSESFVEPASDSAIEANHEQEHEEPTPEEDETVPRTGSNFDILESFRFTIADNPGLISQASEDIGLGHSFLRSMERSLALVYVVDLSAPEPWAELAVLRDELDKYQSGMSGKARMVVANKADLLAGAADDPGAVEARAKLARLQEFVEREMGVVDERTGERTALEVVPVSAKFSQNLRRVVASMHGYVEEARRRNLETR</sequence>
<feature type="compositionally biased region" description="Basic and acidic residues" evidence="3">
    <location>
        <begin position="400"/>
        <end position="409"/>
    </location>
</feature>
<dbReference type="InterPro" id="IPR027417">
    <property type="entry name" value="P-loop_NTPase"/>
</dbReference>
<dbReference type="OMA" id="PRVGHWE"/>
<dbReference type="PANTHER" id="PTHR11702">
    <property type="entry name" value="DEVELOPMENTALLY REGULATED GTP-BINDING PROTEIN-RELATED"/>
    <property type="match status" value="1"/>
</dbReference>
<protein>
    <submittedName>
        <fullName evidence="6">GTP-binding protein Obg CgtA</fullName>
    </submittedName>
</protein>
<keyword evidence="7" id="KW-1185">Reference proteome</keyword>
<dbReference type="Gene3D" id="3.40.50.300">
    <property type="entry name" value="P-loop containing nucleotide triphosphate hydrolases"/>
    <property type="match status" value="1"/>
</dbReference>
<dbReference type="InterPro" id="IPR031167">
    <property type="entry name" value="G_OBG"/>
</dbReference>
<feature type="region of interest" description="Disordered" evidence="3">
    <location>
        <begin position="378"/>
        <end position="420"/>
    </location>
</feature>
<feature type="domain" description="Obg" evidence="5">
    <location>
        <begin position="53"/>
        <end position="300"/>
    </location>
</feature>
<dbReference type="SUPFAM" id="SSF52540">
    <property type="entry name" value="P-loop containing nucleoside triphosphate hydrolases"/>
    <property type="match status" value="1"/>
</dbReference>
<dbReference type="GO" id="GO:0003924">
    <property type="term" value="F:GTPase activity"/>
    <property type="evidence" value="ECO:0007669"/>
    <property type="project" value="InterPro"/>
</dbReference>
<evidence type="ECO:0000313" key="6">
    <source>
        <dbReference type="EMBL" id="EIW79708.1"/>
    </source>
</evidence>
<dbReference type="OrthoDB" id="347018at2759"/>
<proteinExistence type="predicted"/>
<dbReference type="PROSITE" id="PS51710">
    <property type="entry name" value="G_OBG"/>
    <property type="match status" value="1"/>
</dbReference>
<dbReference type="InterPro" id="IPR006169">
    <property type="entry name" value="GTP1_OBG_dom"/>
</dbReference>
<dbReference type="Pfam" id="PF01926">
    <property type="entry name" value="MMR_HSR1"/>
    <property type="match status" value="1"/>
</dbReference>
<organism evidence="6 7">
    <name type="scientific">Coniophora puteana (strain RWD-64-598)</name>
    <name type="common">Brown rot fungus</name>
    <dbReference type="NCBI Taxonomy" id="741705"/>
    <lineage>
        <taxon>Eukaryota</taxon>
        <taxon>Fungi</taxon>
        <taxon>Dikarya</taxon>
        <taxon>Basidiomycota</taxon>
        <taxon>Agaricomycotina</taxon>
        <taxon>Agaricomycetes</taxon>
        <taxon>Agaricomycetidae</taxon>
        <taxon>Boletales</taxon>
        <taxon>Coniophorineae</taxon>
        <taxon>Coniophoraceae</taxon>
        <taxon>Coniophora</taxon>
    </lineage>
</organism>
<dbReference type="GO" id="GO:0005739">
    <property type="term" value="C:mitochondrion"/>
    <property type="evidence" value="ECO:0007669"/>
    <property type="project" value="TreeGrafter"/>
</dbReference>
<feature type="region of interest" description="Disordered" evidence="3">
    <location>
        <begin position="82"/>
        <end position="136"/>
    </location>
</feature>
<dbReference type="GO" id="GO:0005525">
    <property type="term" value="F:GTP binding"/>
    <property type="evidence" value="ECO:0007669"/>
    <property type="project" value="UniProtKB-KW"/>
</dbReference>
<keyword evidence="1" id="KW-0547">Nucleotide-binding</keyword>
<dbReference type="InterPro" id="IPR006073">
    <property type="entry name" value="GTP-bd"/>
</dbReference>
<dbReference type="GO" id="GO:0042254">
    <property type="term" value="P:ribosome biogenesis"/>
    <property type="evidence" value="ECO:0007669"/>
    <property type="project" value="UniProtKB-UniRule"/>
</dbReference>
<dbReference type="InterPro" id="IPR045086">
    <property type="entry name" value="OBG_GTPase"/>
</dbReference>
<dbReference type="EMBL" id="JH711580">
    <property type="protein sequence ID" value="EIW79708.1"/>
    <property type="molecule type" value="Genomic_DNA"/>
</dbReference>
<gene>
    <name evidence="6" type="ORF">CONPUDRAFT_155103</name>
</gene>
<evidence type="ECO:0000259" key="5">
    <source>
        <dbReference type="PROSITE" id="PS51883"/>
    </source>
</evidence>
<name>A0A5M3MKF0_CONPW</name>
<dbReference type="AlphaFoldDB" id="A0A5M3MKF0"/>
<evidence type="ECO:0000256" key="2">
    <source>
        <dbReference type="ARBA" id="ARBA00023134"/>
    </source>
</evidence>
<dbReference type="PROSITE" id="PS51883">
    <property type="entry name" value="OBG"/>
    <property type="match status" value="1"/>
</dbReference>
<evidence type="ECO:0000259" key="4">
    <source>
        <dbReference type="PROSITE" id="PS51710"/>
    </source>
</evidence>
<dbReference type="Gene3D" id="2.70.210.12">
    <property type="entry name" value="GTP1/OBG domain"/>
    <property type="match status" value="1"/>
</dbReference>
<dbReference type="Pfam" id="PF01018">
    <property type="entry name" value="GTP1_OBG"/>
    <property type="match status" value="2"/>
</dbReference>
<keyword evidence="2" id="KW-0342">GTP-binding</keyword>
<dbReference type="RefSeq" id="XP_007770072.1">
    <property type="nucleotide sequence ID" value="XM_007771882.1"/>
</dbReference>
<feature type="compositionally biased region" description="Polar residues" evidence="3">
    <location>
        <begin position="125"/>
        <end position="135"/>
    </location>
</feature>
<evidence type="ECO:0000256" key="3">
    <source>
        <dbReference type="SAM" id="MobiDB-lite"/>
    </source>
</evidence>
<evidence type="ECO:0000256" key="1">
    <source>
        <dbReference type="ARBA" id="ARBA00022741"/>
    </source>
</evidence>
<dbReference type="SUPFAM" id="SSF82051">
    <property type="entry name" value="Obg GTP-binding protein N-terminal domain"/>
    <property type="match status" value="1"/>
</dbReference>
<reference evidence="7" key="1">
    <citation type="journal article" date="2012" name="Science">
        <title>The Paleozoic origin of enzymatic lignin decomposition reconstructed from 31 fungal genomes.</title>
        <authorList>
            <person name="Floudas D."/>
            <person name="Binder M."/>
            <person name="Riley R."/>
            <person name="Barry K."/>
            <person name="Blanchette R.A."/>
            <person name="Henrissat B."/>
            <person name="Martinez A.T."/>
            <person name="Otillar R."/>
            <person name="Spatafora J.W."/>
            <person name="Yadav J.S."/>
            <person name="Aerts A."/>
            <person name="Benoit I."/>
            <person name="Boyd A."/>
            <person name="Carlson A."/>
            <person name="Copeland A."/>
            <person name="Coutinho P.M."/>
            <person name="de Vries R.P."/>
            <person name="Ferreira P."/>
            <person name="Findley K."/>
            <person name="Foster B."/>
            <person name="Gaskell J."/>
            <person name="Glotzer D."/>
            <person name="Gorecki P."/>
            <person name="Heitman J."/>
            <person name="Hesse C."/>
            <person name="Hori C."/>
            <person name="Igarashi K."/>
            <person name="Jurgens J.A."/>
            <person name="Kallen N."/>
            <person name="Kersten P."/>
            <person name="Kohler A."/>
            <person name="Kuees U."/>
            <person name="Kumar T.K.A."/>
            <person name="Kuo A."/>
            <person name="LaButti K."/>
            <person name="Larrondo L.F."/>
            <person name="Lindquist E."/>
            <person name="Ling A."/>
            <person name="Lombard V."/>
            <person name="Lucas S."/>
            <person name="Lundell T."/>
            <person name="Martin R."/>
            <person name="McLaughlin D.J."/>
            <person name="Morgenstern I."/>
            <person name="Morin E."/>
            <person name="Murat C."/>
            <person name="Nagy L.G."/>
            <person name="Nolan M."/>
            <person name="Ohm R.A."/>
            <person name="Patyshakuliyeva A."/>
            <person name="Rokas A."/>
            <person name="Ruiz-Duenas F.J."/>
            <person name="Sabat G."/>
            <person name="Salamov A."/>
            <person name="Samejima M."/>
            <person name="Schmutz J."/>
            <person name="Slot J.C."/>
            <person name="St John F."/>
            <person name="Stenlid J."/>
            <person name="Sun H."/>
            <person name="Sun S."/>
            <person name="Syed K."/>
            <person name="Tsang A."/>
            <person name="Wiebenga A."/>
            <person name="Young D."/>
            <person name="Pisabarro A."/>
            <person name="Eastwood D.C."/>
            <person name="Martin F."/>
            <person name="Cullen D."/>
            <person name="Grigoriev I.V."/>
            <person name="Hibbett D.S."/>
        </authorList>
    </citation>
    <scope>NUCLEOTIDE SEQUENCE [LARGE SCALE GENOMIC DNA]</scope>
    <source>
        <strain evidence="7">RWD-64-598 SS2</strain>
    </source>
</reference>
<dbReference type="InterPro" id="IPR036726">
    <property type="entry name" value="GTP1_OBG_dom_sf"/>
</dbReference>
<dbReference type="KEGG" id="cput:CONPUDRAFT_155103"/>
<dbReference type="PANTHER" id="PTHR11702:SF31">
    <property type="entry name" value="MITOCHONDRIAL RIBOSOME-ASSOCIATED GTPASE 2"/>
    <property type="match status" value="1"/>
</dbReference>
<evidence type="ECO:0000313" key="7">
    <source>
        <dbReference type="Proteomes" id="UP000053558"/>
    </source>
</evidence>